<protein>
    <submittedName>
        <fullName evidence="2">Uncharacterized protein</fullName>
    </submittedName>
</protein>
<evidence type="ECO:0000256" key="1">
    <source>
        <dbReference type="SAM" id="Phobius"/>
    </source>
</evidence>
<dbReference type="SUPFAM" id="SSF54523">
    <property type="entry name" value="Pili subunits"/>
    <property type="match status" value="1"/>
</dbReference>
<keyword evidence="1" id="KW-1133">Transmembrane helix</keyword>
<dbReference type="InterPro" id="IPR045584">
    <property type="entry name" value="Pilin-like"/>
</dbReference>
<keyword evidence="1" id="KW-0812">Transmembrane</keyword>
<dbReference type="Gene3D" id="3.30.700.10">
    <property type="entry name" value="Glycoprotein, Type 4 Pilin"/>
    <property type="match status" value="1"/>
</dbReference>
<evidence type="ECO:0000313" key="3">
    <source>
        <dbReference type="Proteomes" id="UP000034646"/>
    </source>
</evidence>
<name>A0A0G1DSM3_9BACT</name>
<sequence>MNRQSGLTLIEITVVIAILTIIIAFGMTVDFNSFTSDTFRAEESKIVSALGRARSRAMANMFETTHGVCYDEDEDSYIIFQGNTCTATGSELIPANINISENDDTIFPAEIVFEQLTGNTAGETITISDGVKTEEIEIYETGAINW</sequence>
<dbReference type="AlphaFoldDB" id="A0A0G1DSM3"/>
<dbReference type="Pfam" id="PF07963">
    <property type="entry name" value="N_methyl"/>
    <property type="match status" value="1"/>
</dbReference>
<proteinExistence type="predicted"/>
<dbReference type="NCBIfam" id="TIGR02532">
    <property type="entry name" value="IV_pilin_GFxxxE"/>
    <property type="match status" value="1"/>
</dbReference>
<comment type="caution">
    <text evidence="2">The sequence shown here is derived from an EMBL/GenBank/DDBJ whole genome shotgun (WGS) entry which is preliminary data.</text>
</comment>
<feature type="transmembrane region" description="Helical" evidence="1">
    <location>
        <begin position="7"/>
        <end position="27"/>
    </location>
</feature>
<dbReference type="EMBL" id="LCFS01000008">
    <property type="protein sequence ID" value="KKT00615.1"/>
    <property type="molecule type" value="Genomic_DNA"/>
</dbReference>
<dbReference type="Proteomes" id="UP000034646">
    <property type="component" value="Unassembled WGS sequence"/>
</dbReference>
<organism evidence="2 3">
    <name type="scientific">Candidatus Nomurabacteria bacterium GW2011_GWA2_43_15</name>
    <dbReference type="NCBI Taxonomy" id="1618738"/>
    <lineage>
        <taxon>Bacteria</taxon>
        <taxon>Candidatus Nomuraibacteriota</taxon>
    </lineage>
</organism>
<keyword evidence="1" id="KW-0472">Membrane</keyword>
<dbReference type="STRING" id="1618738.UV76_C0008G0026"/>
<gene>
    <name evidence="2" type="ORF">UV76_C0008G0026</name>
</gene>
<dbReference type="InterPro" id="IPR012902">
    <property type="entry name" value="N_methyl_site"/>
</dbReference>
<evidence type="ECO:0000313" key="2">
    <source>
        <dbReference type="EMBL" id="KKT00615.1"/>
    </source>
</evidence>
<reference evidence="2 3" key="1">
    <citation type="journal article" date="2015" name="Nature">
        <title>rRNA introns, odd ribosomes, and small enigmatic genomes across a large radiation of phyla.</title>
        <authorList>
            <person name="Brown C.T."/>
            <person name="Hug L.A."/>
            <person name="Thomas B.C."/>
            <person name="Sharon I."/>
            <person name="Castelle C.J."/>
            <person name="Singh A."/>
            <person name="Wilkins M.J."/>
            <person name="Williams K.H."/>
            <person name="Banfield J.F."/>
        </authorList>
    </citation>
    <scope>NUCLEOTIDE SEQUENCE [LARGE SCALE GENOMIC DNA]</scope>
</reference>
<accession>A0A0G1DSM3</accession>